<reference evidence="1" key="1">
    <citation type="submission" date="2021-06" db="EMBL/GenBank/DDBJ databases">
        <authorList>
            <person name="Kallberg Y."/>
            <person name="Tangrot J."/>
            <person name="Rosling A."/>
        </authorList>
    </citation>
    <scope>NUCLEOTIDE SEQUENCE</scope>
    <source>
        <strain evidence="1">MA461A</strain>
    </source>
</reference>
<accession>A0ACA9P433</accession>
<proteinExistence type="predicted"/>
<feature type="non-terminal residue" evidence="1">
    <location>
        <position position="1"/>
    </location>
</feature>
<gene>
    <name evidence="1" type="ORF">RPERSI_LOCUS9558</name>
</gene>
<feature type="non-terminal residue" evidence="1">
    <location>
        <position position="57"/>
    </location>
</feature>
<keyword evidence="2" id="KW-1185">Reference proteome</keyword>
<sequence length="57" mass="6562">EFKEYKPTTPRNEPEKYEQTLFCHESEDFESISLPLNESEASKVSLICASKSNIVHT</sequence>
<dbReference type="Proteomes" id="UP000789920">
    <property type="component" value="Unassembled WGS sequence"/>
</dbReference>
<comment type="caution">
    <text evidence="1">The sequence shown here is derived from an EMBL/GenBank/DDBJ whole genome shotgun (WGS) entry which is preliminary data.</text>
</comment>
<protein>
    <submittedName>
        <fullName evidence="1">7029_t:CDS:1</fullName>
    </submittedName>
</protein>
<name>A0ACA9P433_9GLOM</name>
<dbReference type="EMBL" id="CAJVQC010018157">
    <property type="protein sequence ID" value="CAG8691186.1"/>
    <property type="molecule type" value="Genomic_DNA"/>
</dbReference>
<evidence type="ECO:0000313" key="1">
    <source>
        <dbReference type="EMBL" id="CAG8691186.1"/>
    </source>
</evidence>
<organism evidence="1 2">
    <name type="scientific">Racocetra persica</name>
    <dbReference type="NCBI Taxonomy" id="160502"/>
    <lineage>
        <taxon>Eukaryota</taxon>
        <taxon>Fungi</taxon>
        <taxon>Fungi incertae sedis</taxon>
        <taxon>Mucoromycota</taxon>
        <taxon>Glomeromycotina</taxon>
        <taxon>Glomeromycetes</taxon>
        <taxon>Diversisporales</taxon>
        <taxon>Gigasporaceae</taxon>
        <taxon>Racocetra</taxon>
    </lineage>
</organism>
<evidence type="ECO:0000313" key="2">
    <source>
        <dbReference type="Proteomes" id="UP000789920"/>
    </source>
</evidence>